<evidence type="ECO:0000313" key="4">
    <source>
        <dbReference type="Proteomes" id="UP000317010"/>
    </source>
</evidence>
<dbReference type="PANTHER" id="PTHR30160:SF7">
    <property type="entry name" value="ADP-HEPTOSE--LPS HEPTOSYLTRANSFERASE 2"/>
    <property type="match status" value="1"/>
</dbReference>
<dbReference type="GO" id="GO:0005829">
    <property type="term" value="C:cytosol"/>
    <property type="evidence" value="ECO:0007669"/>
    <property type="project" value="TreeGrafter"/>
</dbReference>
<comment type="caution">
    <text evidence="3">The sequence shown here is derived from an EMBL/GenBank/DDBJ whole genome shotgun (WGS) entry which is preliminary data.</text>
</comment>
<protein>
    <submittedName>
        <fullName evidence="3">Lipopolysaccharide heptosyltransferase II</fullName>
    </submittedName>
</protein>
<dbReference type="InterPro" id="IPR002201">
    <property type="entry name" value="Glyco_trans_9"/>
</dbReference>
<keyword evidence="1" id="KW-0328">Glycosyltransferase</keyword>
<reference evidence="3 4" key="1">
    <citation type="submission" date="2019-07" db="EMBL/GenBank/DDBJ databases">
        <title>Genomic Encyclopedia of Archaeal and Bacterial Type Strains, Phase II (KMG-II): from individual species to whole genera.</title>
        <authorList>
            <person name="Goeker M."/>
        </authorList>
    </citation>
    <scope>NUCLEOTIDE SEQUENCE [LARGE SCALE GENOMIC DNA]</scope>
    <source>
        <strain evidence="3 4">ATCC BAA-1854</strain>
    </source>
</reference>
<accession>A0A562UFN3</accession>
<keyword evidence="4" id="KW-1185">Reference proteome</keyword>
<organism evidence="3 4">
    <name type="scientific">Mucilaginibacter frigoritolerans</name>
    <dbReference type="NCBI Taxonomy" id="652788"/>
    <lineage>
        <taxon>Bacteria</taxon>
        <taxon>Pseudomonadati</taxon>
        <taxon>Bacteroidota</taxon>
        <taxon>Sphingobacteriia</taxon>
        <taxon>Sphingobacteriales</taxon>
        <taxon>Sphingobacteriaceae</taxon>
        <taxon>Mucilaginibacter</taxon>
    </lineage>
</organism>
<evidence type="ECO:0000256" key="2">
    <source>
        <dbReference type="ARBA" id="ARBA00022679"/>
    </source>
</evidence>
<dbReference type="GO" id="GO:0009244">
    <property type="term" value="P:lipopolysaccharide core region biosynthetic process"/>
    <property type="evidence" value="ECO:0007669"/>
    <property type="project" value="TreeGrafter"/>
</dbReference>
<sequence length="329" mass="36441">MKILIRLPNWLGDVIMSTAFINAVKQSYPDALVDVIVKKELSGLAALISGLNTVYPFSKQEYKGLRGAFRFGKTLKAKKYDLFFNLPTSLSSTVLGWASGAVKRIGFNKDGSFLLFTNLYKKPVNVHRVDEYLSLLEQFSGKKINNRSVRLLIENSVPINQKQVLVNFNSEALSRRMPVEKAHILINSLTNTFPDITFKFIGSPKESAFVEQIIDSAQNKDRIENLAGKTDLVGLSQLMASSAAVLTTDSGPAHLANSVGTPTIVLFGAGNEYNTAPYNKHNLNVIRYGKLNCEPCVKNVCPLYDIPKCMQLIDELTIIDTMSLYLPNA</sequence>
<dbReference type="GO" id="GO:0008713">
    <property type="term" value="F:ADP-heptose-lipopolysaccharide heptosyltransferase activity"/>
    <property type="evidence" value="ECO:0007669"/>
    <property type="project" value="TreeGrafter"/>
</dbReference>
<dbReference type="OrthoDB" id="642366at2"/>
<dbReference type="Pfam" id="PF01075">
    <property type="entry name" value="Glyco_transf_9"/>
    <property type="match status" value="1"/>
</dbReference>
<dbReference type="EMBL" id="VLLI01000001">
    <property type="protein sequence ID" value="TWJ04636.1"/>
    <property type="molecule type" value="Genomic_DNA"/>
</dbReference>
<name>A0A562UFN3_9SPHI</name>
<dbReference type="CDD" id="cd03789">
    <property type="entry name" value="GT9_LPS_heptosyltransferase"/>
    <property type="match status" value="1"/>
</dbReference>
<dbReference type="InterPro" id="IPR051199">
    <property type="entry name" value="LPS_LOS_Heptosyltrfase"/>
</dbReference>
<dbReference type="PANTHER" id="PTHR30160">
    <property type="entry name" value="TETRAACYLDISACCHARIDE 4'-KINASE-RELATED"/>
    <property type="match status" value="1"/>
</dbReference>
<dbReference type="Proteomes" id="UP000317010">
    <property type="component" value="Unassembled WGS sequence"/>
</dbReference>
<dbReference type="SUPFAM" id="SSF53756">
    <property type="entry name" value="UDP-Glycosyltransferase/glycogen phosphorylase"/>
    <property type="match status" value="1"/>
</dbReference>
<evidence type="ECO:0000256" key="1">
    <source>
        <dbReference type="ARBA" id="ARBA00022676"/>
    </source>
</evidence>
<dbReference type="RefSeq" id="WP_144909014.1">
    <property type="nucleotide sequence ID" value="NZ_VLLI01000001.1"/>
</dbReference>
<keyword evidence="2 3" id="KW-0808">Transferase</keyword>
<dbReference type="AlphaFoldDB" id="A0A562UFN3"/>
<evidence type="ECO:0000313" key="3">
    <source>
        <dbReference type="EMBL" id="TWJ04636.1"/>
    </source>
</evidence>
<dbReference type="Gene3D" id="3.40.50.2000">
    <property type="entry name" value="Glycogen Phosphorylase B"/>
    <property type="match status" value="2"/>
</dbReference>
<proteinExistence type="predicted"/>
<gene>
    <name evidence="3" type="ORF">JN11_00353</name>
</gene>